<dbReference type="InterPro" id="IPR012910">
    <property type="entry name" value="Plug_dom"/>
</dbReference>
<keyword evidence="6" id="KW-0732">Signal</keyword>
<sequence length="740" mass="78514">MFRRVPALLLSLPLLTDGAALAQDTTAPPAMQQVEIKAPDAQAQRRDSGVGRIVVGREELARYGDTTLSGALKRQSGVSVAGSEIRLRGLGAGYTQILLDGEPAPAGFAIDTLSPDLVERVEILRSASADTGTQSPAGSINIVLRKAGAGSGAAGSGAAPRLKLGVERAQARTSPNAALQWSGRLGGHAVGVNASLAQTRTLDTPRIDERSETAGVPVARRRFDERDDARLTRLTVAPRLDARLDGGDTLALQGLFDLSRNRFGGRQLETTLLGAPTASPDARWRGVYDTRLAKGDLTWAHRFDAGRLALKAGVEANRRPGDYLFRGIDSAGIPWFERAVGSGAAERRASSSGKYVAPLWNGHDIALGWEGALTQRTENRLQRDSLPAGAGAAAGTATQAPYAVLDQAYDARIGRLALYAQDEWTPRPGLQAYLGLRWEGLDTRTGAGDSAAVASASSVFSPIGQLVWKLPGRPRDQLRLALARTYKAPQPRQLVPRRYTVNNDNNPANPDFEGNPGLRPELAWGLDAALESYFARGGMASVSLYARRIRDVVLQRLWRDAGGAWVATPANGGGASVRGIEFDARLPLPAPAAASIAGWPALDLRANLGRNWSHVDALPGPGNRLAAQAPFTLNLGADARFGTAPAQGLPAPTAGVNLHVVGANTARVTPALTAIEGAVRELEAYAAWPANGGQWRVTMPDLLRRTRRGGQLYADGTVLEQRLVATPRRAALRVQFEAAL</sequence>
<dbReference type="RefSeq" id="WP_170203691.1">
    <property type="nucleotide sequence ID" value="NZ_CP051685.1"/>
</dbReference>
<dbReference type="EMBL" id="CP051685">
    <property type="protein sequence ID" value="QJE01652.1"/>
    <property type="molecule type" value="Genomic_DNA"/>
</dbReference>
<dbReference type="InterPro" id="IPR037066">
    <property type="entry name" value="Plug_dom_sf"/>
</dbReference>
<gene>
    <name evidence="9" type="ORF">HH212_17805</name>
</gene>
<dbReference type="PANTHER" id="PTHR40980">
    <property type="entry name" value="PLUG DOMAIN-CONTAINING PROTEIN"/>
    <property type="match status" value="1"/>
</dbReference>
<comment type="subcellular location">
    <subcellularLocation>
        <location evidence="1 5">Cell outer membrane</location>
    </subcellularLocation>
</comment>
<dbReference type="InterPro" id="IPR036942">
    <property type="entry name" value="Beta-barrel_TonB_sf"/>
</dbReference>
<keyword evidence="5" id="KW-0798">TonB box</keyword>
<evidence type="ECO:0000259" key="8">
    <source>
        <dbReference type="Pfam" id="PF07715"/>
    </source>
</evidence>
<accession>A0A7Z2VYA1</accession>
<evidence type="ECO:0000256" key="3">
    <source>
        <dbReference type="ARBA" id="ARBA00023136"/>
    </source>
</evidence>
<dbReference type="Pfam" id="PF00593">
    <property type="entry name" value="TonB_dep_Rec_b-barrel"/>
    <property type="match status" value="1"/>
</dbReference>
<protein>
    <submittedName>
        <fullName evidence="9">TonB-dependent receptor</fullName>
    </submittedName>
</protein>
<evidence type="ECO:0000259" key="7">
    <source>
        <dbReference type="Pfam" id="PF00593"/>
    </source>
</evidence>
<dbReference type="GO" id="GO:0009279">
    <property type="term" value="C:cell outer membrane"/>
    <property type="evidence" value="ECO:0007669"/>
    <property type="project" value="UniProtKB-SubCell"/>
</dbReference>
<feature type="domain" description="TonB-dependent receptor plug" evidence="8">
    <location>
        <begin position="46"/>
        <end position="138"/>
    </location>
</feature>
<dbReference type="KEGG" id="mfy:HH212_17805"/>
<feature type="signal peptide" evidence="6">
    <location>
        <begin position="1"/>
        <end position="22"/>
    </location>
</feature>
<dbReference type="Proteomes" id="UP000502415">
    <property type="component" value="Chromosome"/>
</dbReference>
<comment type="similarity">
    <text evidence="2 5">Belongs to the TonB-dependent receptor family.</text>
</comment>
<name>A0A7Z2VYA1_9BURK</name>
<evidence type="ECO:0000256" key="5">
    <source>
        <dbReference type="RuleBase" id="RU003357"/>
    </source>
</evidence>
<evidence type="ECO:0000313" key="9">
    <source>
        <dbReference type="EMBL" id="QJE01652.1"/>
    </source>
</evidence>
<dbReference type="PANTHER" id="PTHR40980:SF4">
    <property type="entry name" value="TONB-DEPENDENT RECEPTOR-LIKE BETA-BARREL DOMAIN-CONTAINING PROTEIN"/>
    <property type="match status" value="1"/>
</dbReference>
<feature type="chain" id="PRO_5030889555" evidence="6">
    <location>
        <begin position="23"/>
        <end position="740"/>
    </location>
</feature>
<keyword evidence="3 5" id="KW-0472">Membrane</keyword>
<reference evidence="9 10" key="1">
    <citation type="submission" date="2020-04" db="EMBL/GenBank/DDBJ databases">
        <title>Genome sequencing of novel species.</title>
        <authorList>
            <person name="Heo J."/>
            <person name="Kim S.-J."/>
            <person name="Kim J.-S."/>
            <person name="Hong S.-B."/>
            <person name="Kwon S.-W."/>
        </authorList>
    </citation>
    <scope>NUCLEOTIDE SEQUENCE [LARGE SCALE GENOMIC DNA]</scope>
    <source>
        <strain evidence="9 10">GN2-R2</strain>
    </source>
</reference>
<evidence type="ECO:0000256" key="1">
    <source>
        <dbReference type="ARBA" id="ARBA00004442"/>
    </source>
</evidence>
<organism evidence="9 10">
    <name type="scientific">Massilia forsythiae</name>
    <dbReference type="NCBI Taxonomy" id="2728020"/>
    <lineage>
        <taxon>Bacteria</taxon>
        <taxon>Pseudomonadati</taxon>
        <taxon>Pseudomonadota</taxon>
        <taxon>Betaproteobacteria</taxon>
        <taxon>Burkholderiales</taxon>
        <taxon>Oxalobacteraceae</taxon>
        <taxon>Telluria group</taxon>
        <taxon>Massilia</taxon>
    </lineage>
</organism>
<dbReference type="Pfam" id="PF07715">
    <property type="entry name" value="Plug"/>
    <property type="match status" value="1"/>
</dbReference>
<evidence type="ECO:0000256" key="4">
    <source>
        <dbReference type="ARBA" id="ARBA00023237"/>
    </source>
</evidence>
<dbReference type="SUPFAM" id="SSF56935">
    <property type="entry name" value="Porins"/>
    <property type="match status" value="1"/>
</dbReference>
<feature type="domain" description="TonB-dependent receptor-like beta-barrel" evidence="7">
    <location>
        <begin position="257"/>
        <end position="697"/>
    </location>
</feature>
<dbReference type="InterPro" id="IPR000531">
    <property type="entry name" value="Beta-barrel_TonB"/>
</dbReference>
<keyword evidence="10" id="KW-1185">Reference proteome</keyword>
<dbReference type="Gene3D" id="2.170.130.10">
    <property type="entry name" value="TonB-dependent receptor, plug domain"/>
    <property type="match status" value="1"/>
</dbReference>
<keyword evidence="9" id="KW-0675">Receptor</keyword>
<keyword evidence="4" id="KW-0998">Cell outer membrane</keyword>
<evidence type="ECO:0000256" key="6">
    <source>
        <dbReference type="SAM" id="SignalP"/>
    </source>
</evidence>
<dbReference type="Gene3D" id="2.40.170.20">
    <property type="entry name" value="TonB-dependent receptor, beta-barrel domain"/>
    <property type="match status" value="1"/>
</dbReference>
<evidence type="ECO:0000256" key="2">
    <source>
        <dbReference type="ARBA" id="ARBA00009810"/>
    </source>
</evidence>
<proteinExistence type="inferred from homology"/>
<evidence type="ECO:0000313" key="10">
    <source>
        <dbReference type="Proteomes" id="UP000502415"/>
    </source>
</evidence>
<dbReference type="AlphaFoldDB" id="A0A7Z2VYA1"/>